<evidence type="ECO:0000313" key="2">
    <source>
        <dbReference type="Proteomes" id="UP001497512"/>
    </source>
</evidence>
<reference evidence="1" key="1">
    <citation type="submission" date="2024-02" db="EMBL/GenBank/DDBJ databases">
        <authorList>
            <consortium name="ELIXIR-Norway"/>
            <consortium name="Elixir Norway"/>
        </authorList>
    </citation>
    <scope>NUCLEOTIDE SEQUENCE</scope>
</reference>
<name>A0ABP0TX63_9BRYO</name>
<dbReference type="EMBL" id="OZ019907">
    <property type="protein sequence ID" value="CAK9207171.1"/>
    <property type="molecule type" value="Genomic_DNA"/>
</dbReference>
<accession>A0ABP0TX63</accession>
<dbReference type="Proteomes" id="UP001497512">
    <property type="component" value="Chromosome 15"/>
</dbReference>
<evidence type="ECO:0008006" key="3">
    <source>
        <dbReference type="Google" id="ProtNLM"/>
    </source>
</evidence>
<gene>
    <name evidence="1" type="ORF">CSSPTR1EN2_LOCUS8715</name>
</gene>
<keyword evidence="2" id="KW-1185">Reference proteome</keyword>
<sequence>MGSSGVVVSASPLSCICWDSHHHSRILLPSSCMGILQSPHFEHSIQQQLLNSNLFNRLWKSQLFSSAAAGDWVLRSSRQSPSCTSCSYIIVPRRERKRRTRTTTSSRRRRRAACFSSACATSGSQGRNEDCVANDDLAECVEIAADGTRYLHVMASSMHNVDHGSIIGLSCVPITQLPPSAVNLEFPLFLNGLASMPVQIAVQKGGLPHALEELGNLNSLDVEKVYVHSLDNDKTGGEFLVHDERLGKRFHVKSTFPQALAIALRYRQPFLLKRDTLLSANKDFVDRMIINPLAREQDGDVELLLELSERMCSIFKTQSRLQAALARSVEAEEYEEAVWRKQELIAYDKQMDVDFLQVLQQLRSLYLERMGIFFKL</sequence>
<evidence type="ECO:0000313" key="1">
    <source>
        <dbReference type="EMBL" id="CAK9207171.1"/>
    </source>
</evidence>
<protein>
    <recommendedName>
        <fullName evidence="3">BFN domain-containing protein</fullName>
    </recommendedName>
</protein>
<proteinExistence type="predicted"/>
<organism evidence="1 2">
    <name type="scientific">Sphagnum troendelagicum</name>
    <dbReference type="NCBI Taxonomy" id="128251"/>
    <lineage>
        <taxon>Eukaryota</taxon>
        <taxon>Viridiplantae</taxon>
        <taxon>Streptophyta</taxon>
        <taxon>Embryophyta</taxon>
        <taxon>Bryophyta</taxon>
        <taxon>Sphagnophytina</taxon>
        <taxon>Sphagnopsida</taxon>
        <taxon>Sphagnales</taxon>
        <taxon>Sphagnaceae</taxon>
        <taxon>Sphagnum</taxon>
    </lineage>
</organism>